<keyword evidence="3" id="KW-1185">Reference proteome</keyword>
<dbReference type="GO" id="GO:0005634">
    <property type="term" value="C:nucleus"/>
    <property type="evidence" value="ECO:0007669"/>
    <property type="project" value="TreeGrafter"/>
</dbReference>
<dbReference type="GO" id="GO:0044773">
    <property type="term" value="P:mitotic DNA damage checkpoint signaling"/>
    <property type="evidence" value="ECO:0007669"/>
    <property type="project" value="TreeGrafter"/>
</dbReference>
<dbReference type="Gene3D" id="1.10.510.10">
    <property type="entry name" value="Transferase(Phosphotransferase) domain 1"/>
    <property type="match status" value="1"/>
</dbReference>
<dbReference type="GO" id="GO:0004674">
    <property type="term" value="F:protein serine/threonine kinase activity"/>
    <property type="evidence" value="ECO:0007669"/>
    <property type="project" value="TreeGrafter"/>
</dbReference>
<feature type="domain" description="Protein kinase" evidence="1">
    <location>
        <begin position="57"/>
        <end position="358"/>
    </location>
</feature>
<sequence>MDSTCSNEEFFAVLTPVELWWQERQPFLAEHGYMLRPRHRHGWVASWLRDPSIDWFLAEDRFSMQGMRGHLLDARQTSDNKLVLIKRIRRDSPEIDIATYLSSPEMREDPRNHSVPVLDVICDPLDDTVSFLIMPFLKEIDNPPFESIENVLDCCEQLLEGLVFMHEKGVAHRDCSYRNLMVDANPLYPQGFHAIADMGLPDSPFDLAPRLSRRGVPLRYYYIDFGISTRYMADEPREPVLGRWGLDRSVPELSDEVPYDPFKVDVFILGNTLGGLFLAKYSNLTMLRPLVHQMIATNPAERPTAEEALRIFKEVRQGVSSLQASWRLRPRDEALPITAILSTLSFVRSSSSFSEPEH</sequence>
<dbReference type="EMBL" id="CCBP010000354">
    <property type="protein sequence ID" value="CDO76281.1"/>
    <property type="molecule type" value="Genomic_DNA"/>
</dbReference>
<dbReference type="CDD" id="cd00180">
    <property type="entry name" value="PKc"/>
    <property type="match status" value="1"/>
</dbReference>
<dbReference type="SUPFAM" id="SSF56112">
    <property type="entry name" value="Protein kinase-like (PK-like)"/>
    <property type="match status" value="1"/>
</dbReference>
<reference evidence="2" key="1">
    <citation type="submission" date="2014-01" db="EMBL/GenBank/DDBJ databases">
        <title>The genome of the white-rot fungus Pycnoporus cinnabarinus: a basidiomycete model with a versatile arsenal for lignocellulosic biomass breakdown.</title>
        <authorList>
            <person name="Levasseur A."/>
            <person name="Lomascolo A."/>
            <person name="Ruiz-Duenas F.J."/>
            <person name="Uzan E."/>
            <person name="Piumi F."/>
            <person name="Kues U."/>
            <person name="Ram A.F.J."/>
            <person name="Murat C."/>
            <person name="Haon M."/>
            <person name="Benoit I."/>
            <person name="Arfi Y."/>
            <person name="Chevret D."/>
            <person name="Drula E."/>
            <person name="Kwon M.J."/>
            <person name="Gouret P."/>
            <person name="Lesage-Meessen L."/>
            <person name="Lombard V."/>
            <person name="Mariette J."/>
            <person name="Noirot C."/>
            <person name="Park J."/>
            <person name="Patyshakuliyeva A."/>
            <person name="Wieneger R.A.B."/>
            <person name="Wosten H.A.B."/>
            <person name="Martin F."/>
            <person name="Coutinho P.M."/>
            <person name="de Vries R."/>
            <person name="Martinez A.T."/>
            <person name="Klopp C."/>
            <person name="Pontarotti P."/>
            <person name="Henrissat B."/>
            <person name="Record E."/>
        </authorList>
    </citation>
    <scope>NUCLEOTIDE SEQUENCE [LARGE SCALE GENOMIC DNA]</scope>
    <source>
        <strain evidence="2">BRFM137</strain>
    </source>
</reference>
<dbReference type="OrthoDB" id="5987198at2759"/>
<dbReference type="PANTHER" id="PTHR44167:SF30">
    <property type="entry name" value="PHOSPHORYLASE KINASE"/>
    <property type="match status" value="1"/>
</dbReference>
<proteinExistence type="predicted"/>
<evidence type="ECO:0000259" key="1">
    <source>
        <dbReference type="PROSITE" id="PS50011"/>
    </source>
</evidence>
<gene>
    <name evidence="2" type="ORF">BN946_scf184470.g39</name>
</gene>
<organism evidence="2 3">
    <name type="scientific">Pycnoporus cinnabarinus</name>
    <name type="common">Cinnabar-red polypore</name>
    <name type="synonym">Trametes cinnabarina</name>
    <dbReference type="NCBI Taxonomy" id="5643"/>
    <lineage>
        <taxon>Eukaryota</taxon>
        <taxon>Fungi</taxon>
        <taxon>Dikarya</taxon>
        <taxon>Basidiomycota</taxon>
        <taxon>Agaricomycotina</taxon>
        <taxon>Agaricomycetes</taxon>
        <taxon>Polyporales</taxon>
        <taxon>Polyporaceae</taxon>
        <taxon>Trametes</taxon>
    </lineage>
</organism>
<dbReference type="STRING" id="5643.A0A060SQ41"/>
<dbReference type="InterPro" id="IPR000719">
    <property type="entry name" value="Prot_kinase_dom"/>
</dbReference>
<comment type="caution">
    <text evidence="2">The sequence shown here is derived from an EMBL/GenBank/DDBJ whole genome shotgun (WGS) entry which is preliminary data.</text>
</comment>
<name>A0A060SQ41_PYCCI</name>
<dbReference type="InterPro" id="IPR011009">
    <property type="entry name" value="Kinase-like_dom_sf"/>
</dbReference>
<dbReference type="PANTHER" id="PTHR44167">
    <property type="entry name" value="OVARIAN-SPECIFIC SERINE/THREONINE-PROTEIN KINASE LOK-RELATED"/>
    <property type="match status" value="1"/>
</dbReference>
<accession>A0A060SQ41</accession>
<dbReference type="Pfam" id="PF07714">
    <property type="entry name" value="PK_Tyr_Ser-Thr"/>
    <property type="match status" value="1"/>
</dbReference>
<dbReference type="InterPro" id="IPR001245">
    <property type="entry name" value="Ser-Thr/Tyr_kinase_cat_dom"/>
</dbReference>
<dbReference type="HOGENOM" id="CLU_044121_2_1_1"/>
<protein>
    <recommendedName>
        <fullName evidence="1">Protein kinase domain-containing protein</fullName>
    </recommendedName>
</protein>
<dbReference type="OMA" id="REEMWIA"/>
<dbReference type="SMART" id="SM00220">
    <property type="entry name" value="S_TKc"/>
    <property type="match status" value="1"/>
</dbReference>
<dbReference type="AlphaFoldDB" id="A0A060SQ41"/>
<dbReference type="PROSITE" id="PS50011">
    <property type="entry name" value="PROTEIN_KINASE_DOM"/>
    <property type="match status" value="1"/>
</dbReference>
<evidence type="ECO:0000313" key="2">
    <source>
        <dbReference type="EMBL" id="CDO76281.1"/>
    </source>
</evidence>
<dbReference type="GO" id="GO:0005524">
    <property type="term" value="F:ATP binding"/>
    <property type="evidence" value="ECO:0007669"/>
    <property type="project" value="InterPro"/>
</dbReference>
<evidence type="ECO:0000313" key="3">
    <source>
        <dbReference type="Proteomes" id="UP000029665"/>
    </source>
</evidence>
<dbReference type="Proteomes" id="UP000029665">
    <property type="component" value="Unassembled WGS sequence"/>
</dbReference>